<accession>A0ABP9P5H4</accession>
<dbReference type="Gene3D" id="1.10.10.10">
    <property type="entry name" value="Winged helix-like DNA-binding domain superfamily/Winged helix DNA-binding domain"/>
    <property type="match status" value="1"/>
</dbReference>
<dbReference type="InterPro" id="IPR001077">
    <property type="entry name" value="COMT_C"/>
</dbReference>
<reference evidence="7" key="1">
    <citation type="journal article" date="2019" name="Int. J. Syst. Evol. Microbiol.">
        <title>The Global Catalogue of Microorganisms (GCM) 10K type strain sequencing project: providing services to taxonomists for standard genome sequencing and annotation.</title>
        <authorList>
            <consortium name="The Broad Institute Genomics Platform"/>
            <consortium name="The Broad Institute Genome Sequencing Center for Infectious Disease"/>
            <person name="Wu L."/>
            <person name="Ma J."/>
        </authorList>
    </citation>
    <scope>NUCLEOTIDE SEQUENCE [LARGE SCALE GENOMIC DNA]</scope>
    <source>
        <strain evidence="7">JCM 18302</strain>
    </source>
</reference>
<protein>
    <submittedName>
        <fullName evidence="6">Methyltransferase</fullName>
    </submittedName>
</protein>
<dbReference type="Pfam" id="PF08100">
    <property type="entry name" value="Dimerisation"/>
    <property type="match status" value="1"/>
</dbReference>
<dbReference type="Gene3D" id="1.10.287.1350">
    <property type="match status" value="1"/>
</dbReference>
<sequence>MSAAYRAERPILRRGIEMTETTTVQDPPPSFAMVQILGGFQLSQAAYVVAKLGAATILEQEGPKTVAELAERTGAQLEQLYRLVRTLAPIGLFATDGEWVSVTPLGAVLSEKHPQSLYDLACMWMETHYLPFNELLHSVRTGQPGADKYFGQPFLSWMAAEPQRAAQFSRAMAEVTSSVRTGMFDGYRLPAGQTVADIGGADGSVLVELLSRDNDPDRRGIVFDQPNVTPTAEETLAAAGLAERVDVVAGDFFAAVPTADIYILGYILHDWDDESSRRILRTIATAAAPGARILIVEGVVPPGDQPHLTKAIDLTMLGMLTGKERSEQEYRELLDSAGFTLDRVVVTPSPFSILEATLR</sequence>
<dbReference type="InterPro" id="IPR016461">
    <property type="entry name" value="COMT-like"/>
</dbReference>
<comment type="caution">
    <text evidence="6">The sequence shown here is derived from an EMBL/GenBank/DDBJ whole genome shotgun (WGS) entry which is preliminary data.</text>
</comment>
<feature type="domain" description="O-methyltransferase C-terminal" evidence="4">
    <location>
        <begin position="132"/>
        <end position="339"/>
    </location>
</feature>
<proteinExistence type="predicted"/>
<evidence type="ECO:0000256" key="2">
    <source>
        <dbReference type="ARBA" id="ARBA00022679"/>
    </source>
</evidence>
<dbReference type="InterPro" id="IPR036390">
    <property type="entry name" value="WH_DNA-bd_sf"/>
</dbReference>
<dbReference type="GO" id="GO:0008168">
    <property type="term" value="F:methyltransferase activity"/>
    <property type="evidence" value="ECO:0007669"/>
    <property type="project" value="UniProtKB-KW"/>
</dbReference>
<name>A0ABP9P5H4_9PSEU</name>
<dbReference type="PANTHER" id="PTHR43712:SF2">
    <property type="entry name" value="O-METHYLTRANSFERASE CICE"/>
    <property type="match status" value="1"/>
</dbReference>
<dbReference type="InterPro" id="IPR012967">
    <property type="entry name" value="COMT_dimerisation"/>
</dbReference>
<evidence type="ECO:0000256" key="3">
    <source>
        <dbReference type="ARBA" id="ARBA00022691"/>
    </source>
</evidence>
<evidence type="ECO:0000259" key="5">
    <source>
        <dbReference type="Pfam" id="PF08100"/>
    </source>
</evidence>
<keyword evidence="7" id="KW-1185">Reference proteome</keyword>
<organism evidence="6 7">
    <name type="scientific">Pseudonocardia adelaidensis</name>
    <dbReference type="NCBI Taxonomy" id="648754"/>
    <lineage>
        <taxon>Bacteria</taxon>
        <taxon>Bacillati</taxon>
        <taxon>Actinomycetota</taxon>
        <taxon>Actinomycetes</taxon>
        <taxon>Pseudonocardiales</taxon>
        <taxon>Pseudonocardiaceae</taxon>
        <taxon>Pseudonocardia</taxon>
    </lineage>
</organism>
<dbReference type="PIRSF" id="PIRSF005739">
    <property type="entry name" value="O-mtase"/>
    <property type="match status" value="1"/>
</dbReference>
<evidence type="ECO:0000313" key="7">
    <source>
        <dbReference type="Proteomes" id="UP001500804"/>
    </source>
</evidence>
<dbReference type="Pfam" id="PF00891">
    <property type="entry name" value="Methyltransf_2"/>
    <property type="match status" value="1"/>
</dbReference>
<dbReference type="SUPFAM" id="SSF46785">
    <property type="entry name" value="Winged helix' DNA-binding domain"/>
    <property type="match status" value="1"/>
</dbReference>
<dbReference type="SUPFAM" id="SSF53335">
    <property type="entry name" value="S-adenosyl-L-methionine-dependent methyltransferases"/>
    <property type="match status" value="1"/>
</dbReference>
<keyword evidence="1 6" id="KW-0489">Methyltransferase</keyword>
<dbReference type="GO" id="GO:0032259">
    <property type="term" value="P:methylation"/>
    <property type="evidence" value="ECO:0007669"/>
    <property type="project" value="UniProtKB-KW"/>
</dbReference>
<dbReference type="PROSITE" id="PS51683">
    <property type="entry name" value="SAM_OMT_II"/>
    <property type="match status" value="1"/>
</dbReference>
<evidence type="ECO:0000259" key="4">
    <source>
        <dbReference type="Pfam" id="PF00891"/>
    </source>
</evidence>
<evidence type="ECO:0000313" key="6">
    <source>
        <dbReference type="EMBL" id="GAA5140244.1"/>
    </source>
</evidence>
<keyword evidence="3" id="KW-0949">S-adenosyl-L-methionine</keyword>
<dbReference type="Gene3D" id="3.40.50.150">
    <property type="entry name" value="Vaccinia Virus protein VP39"/>
    <property type="match status" value="1"/>
</dbReference>
<dbReference type="InterPro" id="IPR029063">
    <property type="entry name" value="SAM-dependent_MTases_sf"/>
</dbReference>
<evidence type="ECO:0000256" key="1">
    <source>
        <dbReference type="ARBA" id="ARBA00022603"/>
    </source>
</evidence>
<dbReference type="Proteomes" id="UP001500804">
    <property type="component" value="Unassembled WGS sequence"/>
</dbReference>
<dbReference type="EMBL" id="BAABJO010000047">
    <property type="protein sequence ID" value="GAA5140244.1"/>
    <property type="molecule type" value="Genomic_DNA"/>
</dbReference>
<dbReference type="CDD" id="cd02440">
    <property type="entry name" value="AdoMet_MTases"/>
    <property type="match status" value="1"/>
</dbReference>
<dbReference type="InterPro" id="IPR036388">
    <property type="entry name" value="WH-like_DNA-bd_sf"/>
</dbReference>
<keyword evidence="2" id="KW-0808">Transferase</keyword>
<gene>
    <name evidence="6" type="ORF">GCM10023320_77620</name>
</gene>
<dbReference type="RefSeq" id="WP_345612490.1">
    <property type="nucleotide sequence ID" value="NZ_BAABJO010000047.1"/>
</dbReference>
<feature type="domain" description="O-methyltransferase dimerisation" evidence="5">
    <location>
        <begin position="35"/>
        <end position="109"/>
    </location>
</feature>
<dbReference type="PANTHER" id="PTHR43712">
    <property type="entry name" value="PUTATIVE (AFU_ORTHOLOGUE AFUA_4G14580)-RELATED"/>
    <property type="match status" value="1"/>
</dbReference>